<protein>
    <recommendedName>
        <fullName evidence="4">Transposase</fullName>
    </recommendedName>
</protein>
<feature type="compositionally biased region" description="Low complexity" evidence="2">
    <location>
        <begin position="98"/>
        <end position="117"/>
    </location>
</feature>
<dbReference type="GO" id="GO:0006313">
    <property type="term" value="P:DNA transposition"/>
    <property type="evidence" value="ECO:0007669"/>
    <property type="project" value="InterPro"/>
</dbReference>
<feature type="region of interest" description="Disordered" evidence="2">
    <location>
        <begin position="87"/>
        <end position="117"/>
    </location>
</feature>
<evidence type="ECO:0000256" key="2">
    <source>
        <dbReference type="SAM" id="MobiDB-lite"/>
    </source>
</evidence>
<proteinExistence type="predicted"/>
<evidence type="ECO:0000256" key="1">
    <source>
        <dbReference type="SAM" id="Coils"/>
    </source>
</evidence>
<dbReference type="InterPro" id="IPR036388">
    <property type="entry name" value="WH-like_DNA-bd_sf"/>
</dbReference>
<dbReference type="SUPFAM" id="SSF46689">
    <property type="entry name" value="Homeodomain-like"/>
    <property type="match status" value="1"/>
</dbReference>
<feature type="coiled-coil region" evidence="1">
    <location>
        <begin position="59"/>
        <end position="86"/>
    </location>
</feature>
<name>X1GVC4_9ZZZZ</name>
<dbReference type="Gene3D" id="1.10.10.10">
    <property type="entry name" value="Winged helix-like DNA-binding domain superfamily/Winged helix DNA-binding domain"/>
    <property type="match status" value="1"/>
</dbReference>
<comment type="caution">
    <text evidence="3">The sequence shown here is derived from an EMBL/GenBank/DDBJ whole genome shotgun (WGS) entry which is preliminary data.</text>
</comment>
<dbReference type="InterPro" id="IPR009057">
    <property type="entry name" value="Homeodomain-like_sf"/>
</dbReference>
<reference evidence="3" key="1">
    <citation type="journal article" date="2014" name="Front. Microbiol.">
        <title>High frequency of phylogenetically diverse reductive dehalogenase-homologous genes in deep subseafloor sedimentary metagenomes.</title>
        <authorList>
            <person name="Kawai M."/>
            <person name="Futagami T."/>
            <person name="Toyoda A."/>
            <person name="Takaki Y."/>
            <person name="Nishi S."/>
            <person name="Hori S."/>
            <person name="Arai W."/>
            <person name="Tsubouchi T."/>
            <person name="Morono Y."/>
            <person name="Uchiyama I."/>
            <person name="Ito T."/>
            <person name="Fujiyama A."/>
            <person name="Inagaki F."/>
            <person name="Takami H."/>
        </authorList>
    </citation>
    <scope>NUCLEOTIDE SEQUENCE</scope>
    <source>
        <strain evidence="3">Expedition CK06-06</strain>
    </source>
</reference>
<gene>
    <name evidence="3" type="ORF">S03H2_53543</name>
</gene>
<keyword evidence="1" id="KW-0175">Coiled coil</keyword>
<dbReference type="GO" id="GO:0003677">
    <property type="term" value="F:DNA binding"/>
    <property type="evidence" value="ECO:0007669"/>
    <property type="project" value="InterPro"/>
</dbReference>
<dbReference type="GO" id="GO:0004803">
    <property type="term" value="F:transposase activity"/>
    <property type="evidence" value="ECO:0007669"/>
    <property type="project" value="InterPro"/>
</dbReference>
<sequence>MRNQRSFSLEFKRQVVEELLSGESRPAQLCRRYNISRSIVYHWKEQYGRGKFDNEPTEEAALRDRIEKLERLVGKLTVENEFLKRGLKNSISQPQRNGKSSSSGNTSSAVSGRGVGL</sequence>
<dbReference type="InterPro" id="IPR002514">
    <property type="entry name" value="Transposase_8"/>
</dbReference>
<evidence type="ECO:0008006" key="4">
    <source>
        <dbReference type="Google" id="ProtNLM"/>
    </source>
</evidence>
<evidence type="ECO:0000313" key="3">
    <source>
        <dbReference type="EMBL" id="GAH61881.1"/>
    </source>
</evidence>
<accession>X1GVC4</accession>
<dbReference type="Pfam" id="PF01527">
    <property type="entry name" value="HTH_Tnp_1"/>
    <property type="match status" value="1"/>
</dbReference>
<organism evidence="3">
    <name type="scientific">marine sediment metagenome</name>
    <dbReference type="NCBI Taxonomy" id="412755"/>
    <lineage>
        <taxon>unclassified sequences</taxon>
        <taxon>metagenomes</taxon>
        <taxon>ecological metagenomes</taxon>
    </lineage>
</organism>
<dbReference type="AlphaFoldDB" id="X1GVC4"/>
<dbReference type="EMBL" id="BARU01034084">
    <property type="protein sequence ID" value="GAH61881.1"/>
    <property type="molecule type" value="Genomic_DNA"/>
</dbReference>